<accession>A0ABN6S185</accession>
<gene>
    <name evidence="3" type="ORF">SYK_01780</name>
</gene>
<keyword evidence="1" id="KW-0472">Membrane</keyword>
<proteinExistence type="predicted"/>
<keyword evidence="4" id="KW-1185">Reference proteome</keyword>
<dbReference type="RefSeq" id="WP_281761747.1">
    <property type="nucleotide sequence ID" value="NZ_AP026709.1"/>
</dbReference>
<organism evidence="3 4">
    <name type="scientific">Pseudodesulfovibrio nedwellii</name>
    <dbReference type="NCBI Taxonomy" id="2973072"/>
    <lineage>
        <taxon>Bacteria</taxon>
        <taxon>Pseudomonadati</taxon>
        <taxon>Thermodesulfobacteriota</taxon>
        <taxon>Desulfovibrionia</taxon>
        <taxon>Desulfovibrionales</taxon>
        <taxon>Desulfovibrionaceae</taxon>
    </lineage>
</organism>
<evidence type="ECO:0000313" key="4">
    <source>
        <dbReference type="Proteomes" id="UP001317742"/>
    </source>
</evidence>
<evidence type="ECO:0000259" key="2">
    <source>
        <dbReference type="Pfam" id="PF17680"/>
    </source>
</evidence>
<dbReference type="Pfam" id="PF17680">
    <property type="entry name" value="FlgO"/>
    <property type="match status" value="1"/>
</dbReference>
<feature type="domain" description="FlgO" evidence="2">
    <location>
        <begin position="78"/>
        <end position="211"/>
    </location>
</feature>
<reference evidence="3 4" key="1">
    <citation type="submission" date="2022-08" db="EMBL/GenBank/DDBJ databases">
        <title>Genome Sequence of the sulphate-reducing bacterium, Pseudodesulfovibrio sp. SYK.</title>
        <authorList>
            <person name="Kondo R."/>
            <person name="Kataoka T."/>
        </authorList>
    </citation>
    <scope>NUCLEOTIDE SEQUENCE [LARGE SCALE GENOMIC DNA]</scope>
    <source>
        <strain evidence="3 4">SYK</strain>
    </source>
</reference>
<evidence type="ECO:0000256" key="1">
    <source>
        <dbReference type="SAM" id="Phobius"/>
    </source>
</evidence>
<evidence type="ECO:0000313" key="3">
    <source>
        <dbReference type="EMBL" id="BDQ35818.1"/>
    </source>
</evidence>
<keyword evidence="1" id="KW-1133">Transmembrane helix</keyword>
<dbReference type="InterPro" id="IPR041215">
    <property type="entry name" value="FlgO_dom"/>
</dbReference>
<dbReference type="Proteomes" id="UP001317742">
    <property type="component" value="Chromosome"/>
</dbReference>
<protein>
    <recommendedName>
        <fullName evidence="2">FlgO domain-containing protein</fullName>
    </recommendedName>
</protein>
<feature type="transmembrane region" description="Helical" evidence="1">
    <location>
        <begin position="21"/>
        <end position="41"/>
    </location>
</feature>
<dbReference type="EMBL" id="AP026709">
    <property type="protein sequence ID" value="BDQ35818.1"/>
    <property type="molecule type" value="Genomic_DNA"/>
</dbReference>
<keyword evidence="1" id="KW-0812">Transmembrane</keyword>
<name>A0ABN6S185_9BACT</name>
<sequence>MHGSSDGLTATPGRQQMTKPVLILLMISTTLLMTGCGNRMWKDGKDTASETYNYVFDTAPTAKSYHETSSIPLIELNYRAADVLYSNVGKGELTLKSAVFVKRFTNQKDPGDNAIFGSVITQQIADRLVQRGVLITDGTPNATDYLYGKGVSAEDYKSLTDTMSGKFPPRSGMLTGNYVIGDNYVYMSSKVIRLVDSAVVSAHNWTLPISDNIREMLPQLKSDDGMVPTVKNKFD</sequence>